<name>A0A5N5I199_9ROSA</name>
<evidence type="ECO:0000313" key="8">
    <source>
        <dbReference type="Proteomes" id="UP000327157"/>
    </source>
</evidence>
<dbReference type="Pfam" id="PF00201">
    <property type="entry name" value="UDPGT"/>
    <property type="match status" value="1"/>
</dbReference>
<dbReference type="SUPFAM" id="SSF53756">
    <property type="entry name" value="UDP-Glycosyltransferase/glycogen phosphorylase"/>
    <property type="match status" value="1"/>
</dbReference>
<keyword evidence="3 4" id="KW-0808">Transferase</keyword>
<dbReference type="Proteomes" id="UP000327157">
    <property type="component" value="Chromosome 6"/>
</dbReference>
<keyword evidence="8" id="KW-1185">Reference proteome</keyword>
<protein>
    <recommendedName>
        <fullName evidence="5">Glycosyltransferase</fullName>
        <ecNumber evidence="5">2.4.1.-</ecNumber>
    </recommendedName>
</protein>
<feature type="region of interest" description="Disordered" evidence="6">
    <location>
        <begin position="1"/>
        <end position="22"/>
    </location>
</feature>
<reference evidence="7 8" key="3">
    <citation type="submission" date="2019-11" db="EMBL/GenBank/DDBJ databases">
        <title>A de novo genome assembly of a pear dwarfing rootstock.</title>
        <authorList>
            <person name="Wang F."/>
            <person name="Wang J."/>
            <person name="Li S."/>
            <person name="Zhang Y."/>
            <person name="Fang M."/>
            <person name="Ma L."/>
            <person name="Zhao Y."/>
            <person name="Jiang S."/>
        </authorList>
    </citation>
    <scope>NUCLEOTIDE SEQUENCE [LARGE SCALE GENOMIC DNA]</scope>
    <source>
        <strain evidence="7">S2</strain>
        <tissue evidence="7">Leaf</tissue>
    </source>
</reference>
<evidence type="ECO:0000313" key="7">
    <source>
        <dbReference type="EMBL" id="KAB2632893.1"/>
    </source>
</evidence>
<evidence type="ECO:0000256" key="1">
    <source>
        <dbReference type="ARBA" id="ARBA00009995"/>
    </source>
</evidence>
<dbReference type="InterPro" id="IPR002213">
    <property type="entry name" value="UDP_glucos_trans"/>
</dbReference>
<gene>
    <name evidence="7" type="ORF">D8674_029140</name>
</gene>
<dbReference type="FunFam" id="3.40.50.2000:FF:000054">
    <property type="entry name" value="Glycosyltransferase"/>
    <property type="match status" value="1"/>
</dbReference>
<evidence type="ECO:0000256" key="5">
    <source>
        <dbReference type="RuleBase" id="RU362057"/>
    </source>
</evidence>
<reference evidence="7 8" key="1">
    <citation type="submission" date="2019-09" db="EMBL/GenBank/DDBJ databases">
        <authorList>
            <person name="Ou C."/>
        </authorList>
    </citation>
    <scope>NUCLEOTIDE SEQUENCE [LARGE SCALE GENOMIC DNA]</scope>
    <source>
        <strain evidence="7">S2</strain>
        <tissue evidence="7">Leaf</tissue>
    </source>
</reference>
<dbReference type="OrthoDB" id="5835829at2759"/>
<evidence type="ECO:0000256" key="2">
    <source>
        <dbReference type="ARBA" id="ARBA00022676"/>
    </source>
</evidence>
<comment type="caution">
    <text evidence="7">The sequence shown here is derived from an EMBL/GenBank/DDBJ whole genome shotgun (WGS) entry which is preliminary data.</text>
</comment>
<dbReference type="PANTHER" id="PTHR48045">
    <property type="entry name" value="UDP-GLYCOSYLTRANSFERASE 72B1"/>
    <property type="match status" value="1"/>
</dbReference>
<dbReference type="EMBL" id="SMOL01000120">
    <property type="protein sequence ID" value="KAB2632893.1"/>
    <property type="molecule type" value="Genomic_DNA"/>
</dbReference>
<dbReference type="FunFam" id="3.40.50.2000:FF:000051">
    <property type="entry name" value="Glycosyltransferase"/>
    <property type="match status" value="1"/>
</dbReference>
<accession>A0A5N5I199</accession>
<comment type="similarity">
    <text evidence="1 4">Belongs to the UDP-glycosyltransferase family.</text>
</comment>
<dbReference type="EC" id="2.4.1.-" evidence="5"/>
<sequence length="492" mass="54114">MALDTRGHSGGSSHHHPHKLLKPPHVAIVPTPGIGHLTPLIELAKRLVVHHNFSITFIIPNDGSLLTPQKKVLEVLSSLSISYVFLPPVSFDDLPDDTMIETKISLTLTRSLLALRDSVRVLNELTRLVSLIVDVFGVDAFDVAVEFQVSPYMFFLNSAMGLLLVFHMPHLHETTSCEYRDMPEPVQLPGCVPLHGRDFTDPLQDRTNPGYKAVIHMCKKYGSAAGIMVNSFVDLEPGAFKALREQGRGIPPVYPVGPVIKTDSIDGIDGDECLRWLDKQPNGSVLFVSFGSGGTFSQEQLNELALGLELSGNRFIWVVKSPNETVKNGSYFSVKGEENPLGFLPNGFLERTKDVGLVVPTWAPQVEVLNHRSTGGFLTHCGWNSILESIVHGVPLIAWPLYAEQKMNKVILVDGLKVALGVKENKKGIVESQDVANYVRDLIEGDEGKLLREKMKEYKEAAKLVLAETGSSTKSLAEVAQIWKGFNSTTNL</sequence>
<dbReference type="Gene3D" id="3.40.50.2000">
    <property type="entry name" value="Glycogen Phosphorylase B"/>
    <property type="match status" value="2"/>
</dbReference>
<dbReference type="InterPro" id="IPR035595">
    <property type="entry name" value="UDP_glycos_trans_CS"/>
</dbReference>
<dbReference type="PANTHER" id="PTHR48045:SF12">
    <property type="entry name" value="GLYCOSYLTRANSFERASE"/>
    <property type="match status" value="1"/>
</dbReference>
<dbReference type="GO" id="GO:0008194">
    <property type="term" value="F:UDP-glycosyltransferase activity"/>
    <property type="evidence" value="ECO:0007669"/>
    <property type="project" value="InterPro"/>
</dbReference>
<feature type="compositionally biased region" description="Basic residues" evidence="6">
    <location>
        <begin position="13"/>
        <end position="22"/>
    </location>
</feature>
<keyword evidence="2 4" id="KW-0328">Glycosyltransferase</keyword>
<evidence type="ECO:0000256" key="3">
    <source>
        <dbReference type="ARBA" id="ARBA00022679"/>
    </source>
</evidence>
<evidence type="ECO:0000256" key="4">
    <source>
        <dbReference type="RuleBase" id="RU003718"/>
    </source>
</evidence>
<dbReference type="CDD" id="cd03784">
    <property type="entry name" value="GT1_Gtf-like"/>
    <property type="match status" value="1"/>
</dbReference>
<dbReference type="AlphaFoldDB" id="A0A5N5I199"/>
<reference evidence="8" key="2">
    <citation type="submission" date="2019-10" db="EMBL/GenBank/DDBJ databases">
        <title>A de novo genome assembly of a pear dwarfing rootstock.</title>
        <authorList>
            <person name="Wang F."/>
            <person name="Wang J."/>
            <person name="Li S."/>
            <person name="Zhang Y."/>
            <person name="Fang M."/>
            <person name="Ma L."/>
            <person name="Zhao Y."/>
            <person name="Jiang S."/>
        </authorList>
    </citation>
    <scope>NUCLEOTIDE SEQUENCE [LARGE SCALE GENOMIC DNA]</scope>
</reference>
<proteinExistence type="inferred from homology"/>
<organism evidence="7 8">
    <name type="scientific">Pyrus ussuriensis x Pyrus communis</name>
    <dbReference type="NCBI Taxonomy" id="2448454"/>
    <lineage>
        <taxon>Eukaryota</taxon>
        <taxon>Viridiplantae</taxon>
        <taxon>Streptophyta</taxon>
        <taxon>Embryophyta</taxon>
        <taxon>Tracheophyta</taxon>
        <taxon>Spermatophyta</taxon>
        <taxon>Magnoliopsida</taxon>
        <taxon>eudicotyledons</taxon>
        <taxon>Gunneridae</taxon>
        <taxon>Pentapetalae</taxon>
        <taxon>rosids</taxon>
        <taxon>fabids</taxon>
        <taxon>Rosales</taxon>
        <taxon>Rosaceae</taxon>
        <taxon>Amygdaloideae</taxon>
        <taxon>Maleae</taxon>
        <taxon>Pyrus</taxon>
    </lineage>
</organism>
<dbReference type="PROSITE" id="PS00375">
    <property type="entry name" value="UDPGT"/>
    <property type="match status" value="1"/>
</dbReference>
<evidence type="ECO:0000256" key="6">
    <source>
        <dbReference type="SAM" id="MobiDB-lite"/>
    </source>
</evidence>